<dbReference type="EMBL" id="GBRH01275156">
    <property type="protein sequence ID" value="JAD22739.1"/>
    <property type="molecule type" value="Transcribed_RNA"/>
</dbReference>
<accession>A0A0A8YA40</accession>
<keyword evidence="1" id="KW-0812">Transmembrane</keyword>
<protein>
    <submittedName>
        <fullName evidence="2">Uncharacterized protein</fullName>
    </submittedName>
</protein>
<reference evidence="2" key="1">
    <citation type="submission" date="2014-09" db="EMBL/GenBank/DDBJ databases">
        <authorList>
            <person name="Magalhaes I.L.F."/>
            <person name="Oliveira U."/>
            <person name="Santos F.R."/>
            <person name="Vidigal T.H.D.A."/>
            <person name="Brescovit A.D."/>
            <person name="Santos A.J."/>
        </authorList>
    </citation>
    <scope>NUCLEOTIDE SEQUENCE</scope>
    <source>
        <tissue evidence="2">Shoot tissue taken approximately 20 cm above the soil surface</tissue>
    </source>
</reference>
<reference evidence="2" key="2">
    <citation type="journal article" date="2015" name="Data Brief">
        <title>Shoot transcriptome of the giant reed, Arundo donax.</title>
        <authorList>
            <person name="Barrero R.A."/>
            <person name="Guerrero F.D."/>
            <person name="Moolhuijzen P."/>
            <person name="Goolsby J.A."/>
            <person name="Tidwell J."/>
            <person name="Bellgard S.E."/>
            <person name="Bellgard M.I."/>
        </authorList>
    </citation>
    <scope>NUCLEOTIDE SEQUENCE</scope>
    <source>
        <tissue evidence="2">Shoot tissue taken approximately 20 cm above the soil surface</tissue>
    </source>
</reference>
<evidence type="ECO:0000256" key="1">
    <source>
        <dbReference type="SAM" id="Phobius"/>
    </source>
</evidence>
<keyword evidence="1" id="KW-0472">Membrane</keyword>
<sequence length="34" mass="3840">MVLVGLNCYTCKTRTSWGVLVCVICILNLYSFLI</sequence>
<evidence type="ECO:0000313" key="2">
    <source>
        <dbReference type="EMBL" id="JAD22739.1"/>
    </source>
</evidence>
<dbReference type="AlphaFoldDB" id="A0A0A8YA40"/>
<feature type="transmembrane region" description="Helical" evidence="1">
    <location>
        <begin position="15"/>
        <end position="33"/>
    </location>
</feature>
<organism evidence="2">
    <name type="scientific">Arundo donax</name>
    <name type="common">Giant reed</name>
    <name type="synonym">Donax arundinaceus</name>
    <dbReference type="NCBI Taxonomy" id="35708"/>
    <lineage>
        <taxon>Eukaryota</taxon>
        <taxon>Viridiplantae</taxon>
        <taxon>Streptophyta</taxon>
        <taxon>Embryophyta</taxon>
        <taxon>Tracheophyta</taxon>
        <taxon>Spermatophyta</taxon>
        <taxon>Magnoliopsida</taxon>
        <taxon>Liliopsida</taxon>
        <taxon>Poales</taxon>
        <taxon>Poaceae</taxon>
        <taxon>PACMAD clade</taxon>
        <taxon>Arundinoideae</taxon>
        <taxon>Arundineae</taxon>
        <taxon>Arundo</taxon>
    </lineage>
</organism>
<proteinExistence type="predicted"/>
<keyword evidence="1" id="KW-1133">Transmembrane helix</keyword>
<name>A0A0A8YA40_ARUDO</name>